<dbReference type="RefSeq" id="WP_244529805.1">
    <property type="nucleotide sequence ID" value="NZ_FNHI01000028.1"/>
</dbReference>
<dbReference type="AlphaFoldDB" id="A0A1H0BWR2"/>
<dbReference type="SMART" id="SM00345">
    <property type="entry name" value="HTH_GNTR"/>
    <property type="match status" value="1"/>
</dbReference>
<keyword evidence="1" id="KW-0805">Transcription regulation</keyword>
<feature type="domain" description="HTH gntR-type" evidence="4">
    <location>
        <begin position="12"/>
        <end position="81"/>
    </location>
</feature>
<reference evidence="6" key="1">
    <citation type="submission" date="2016-10" db="EMBL/GenBank/DDBJ databases">
        <authorList>
            <person name="Varghese N."/>
            <person name="Submissions S."/>
        </authorList>
    </citation>
    <scope>NUCLEOTIDE SEQUENCE [LARGE SCALE GENOMIC DNA]</scope>
    <source>
        <strain evidence="6">CGMCC 4.7042</strain>
    </source>
</reference>
<evidence type="ECO:0000256" key="1">
    <source>
        <dbReference type="ARBA" id="ARBA00023015"/>
    </source>
</evidence>
<organism evidence="5 6">
    <name type="scientific">Streptomyces wuyuanensis</name>
    <dbReference type="NCBI Taxonomy" id="1196353"/>
    <lineage>
        <taxon>Bacteria</taxon>
        <taxon>Bacillati</taxon>
        <taxon>Actinomycetota</taxon>
        <taxon>Actinomycetes</taxon>
        <taxon>Kitasatosporales</taxon>
        <taxon>Streptomycetaceae</taxon>
        <taxon>Streptomyces</taxon>
    </lineage>
</organism>
<dbReference type="PANTHER" id="PTHR43537">
    <property type="entry name" value="TRANSCRIPTIONAL REGULATOR, GNTR FAMILY"/>
    <property type="match status" value="1"/>
</dbReference>
<keyword evidence="3" id="KW-0804">Transcription</keyword>
<dbReference type="PRINTS" id="PR00035">
    <property type="entry name" value="HTHGNTR"/>
</dbReference>
<evidence type="ECO:0000256" key="3">
    <source>
        <dbReference type="ARBA" id="ARBA00023163"/>
    </source>
</evidence>
<dbReference type="InterPro" id="IPR036390">
    <property type="entry name" value="WH_DNA-bd_sf"/>
</dbReference>
<dbReference type="EMBL" id="FNHI01000028">
    <property type="protein sequence ID" value="SDN49997.1"/>
    <property type="molecule type" value="Genomic_DNA"/>
</dbReference>
<sequence>MNHENGTVNVRKPTHHDIADVLRGRIDSGVLRPGDHMPTQSQLIQEFGVERGTVRQALRILQEDGLLTHVTRGAPARVAERPDGPGDGEDIRPQPTMVALAPQLAKAFSVPEVRVDALCLTAETLMLALAEPLRLIHEGRIRPEAVEVRLLLPDRNIDLAFPTSVADTDEDDLIHQRWLAQRNAQGMVLRHNLQALRVSHGVDVTVAFRALPFTPPVKLYVLNGTEALFAYYTVTKREEEIEATTVEMYDTLGTQSLLFPFDAGNGPRDAAFVEQSGKWFDALWNTIAMNLTLSS</sequence>
<dbReference type="Proteomes" id="UP000199063">
    <property type="component" value="Unassembled WGS sequence"/>
</dbReference>
<dbReference type="PROSITE" id="PS50949">
    <property type="entry name" value="HTH_GNTR"/>
    <property type="match status" value="1"/>
</dbReference>
<dbReference type="InterPro" id="IPR036388">
    <property type="entry name" value="WH-like_DNA-bd_sf"/>
</dbReference>
<dbReference type="GO" id="GO:0003700">
    <property type="term" value="F:DNA-binding transcription factor activity"/>
    <property type="evidence" value="ECO:0007669"/>
    <property type="project" value="InterPro"/>
</dbReference>
<dbReference type="STRING" id="1196353.SAMN05444921_12876"/>
<dbReference type="InterPro" id="IPR000524">
    <property type="entry name" value="Tscrpt_reg_HTH_GntR"/>
</dbReference>
<dbReference type="PANTHER" id="PTHR43537:SF24">
    <property type="entry name" value="GLUCONATE OPERON TRANSCRIPTIONAL REPRESSOR"/>
    <property type="match status" value="1"/>
</dbReference>
<protein>
    <submittedName>
        <fullName evidence="5">DNA-binding transcriptional regulator, GntR family</fullName>
    </submittedName>
</protein>
<dbReference type="CDD" id="cd07377">
    <property type="entry name" value="WHTH_GntR"/>
    <property type="match status" value="1"/>
</dbReference>
<dbReference type="Gene3D" id="1.10.10.10">
    <property type="entry name" value="Winged helix-like DNA-binding domain superfamily/Winged helix DNA-binding domain"/>
    <property type="match status" value="1"/>
</dbReference>
<evidence type="ECO:0000313" key="6">
    <source>
        <dbReference type="Proteomes" id="UP000199063"/>
    </source>
</evidence>
<accession>A0A1H0BWR2</accession>
<name>A0A1H0BWR2_9ACTN</name>
<keyword evidence="6" id="KW-1185">Reference proteome</keyword>
<dbReference type="GO" id="GO:0003677">
    <property type="term" value="F:DNA binding"/>
    <property type="evidence" value="ECO:0007669"/>
    <property type="project" value="UniProtKB-KW"/>
</dbReference>
<proteinExistence type="predicted"/>
<dbReference type="SUPFAM" id="SSF46785">
    <property type="entry name" value="Winged helix' DNA-binding domain"/>
    <property type="match status" value="1"/>
</dbReference>
<evidence type="ECO:0000313" key="5">
    <source>
        <dbReference type="EMBL" id="SDN49997.1"/>
    </source>
</evidence>
<dbReference type="Pfam" id="PF00392">
    <property type="entry name" value="GntR"/>
    <property type="match status" value="1"/>
</dbReference>
<gene>
    <name evidence="5" type="ORF">SAMN05444921_12876</name>
</gene>
<keyword evidence="2 5" id="KW-0238">DNA-binding</keyword>
<dbReference type="GeneID" id="96657283"/>
<evidence type="ECO:0000259" key="4">
    <source>
        <dbReference type="PROSITE" id="PS50949"/>
    </source>
</evidence>
<evidence type="ECO:0000256" key="2">
    <source>
        <dbReference type="ARBA" id="ARBA00023125"/>
    </source>
</evidence>